<evidence type="ECO:0000256" key="1">
    <source>
        <dbReference type="ARBA" id="ARBA00006432"/>
    </source>
</evidence>
<organism evidence="5 6">
    <name type="scientific">Mycobacterium intracellulare</name>
    <dbReference type="NCBI Taxonomy" id="1767"/>
    <lineage>
        <taxon>Bacteria</taxon>
        <taxon>Bacillati</taxon>
        <taxon>Actinomycetota</taxon>
        <taxon>Actinomycetes</taxon>
        <taxon>Mycobacteriales</taxon>
        <taxon>Mycobacteriaceae</taxon>
        <taxon>Mycobacterium</taxon>
        <taxon>Mycobacterium avium complex (MAC)</taxon>
    </lineage>
</organism>
<name>A0A7R7RPF5_MYCIT</name>
<dbReference type="PANTHER" id="PTHR43201:SF5">
    <property type="entry name" value="MEDIUM-CHAIN ACYL-COA LIGASE ACSF2, MITOCHONDRIAL"/>
    <property type="match status" value="1"/>
</dbReference>
<dbReference type="InterPro" id="IPR020845">
    <property type="entry name" value="AMP-binding_CS"/>
</dbReference>
<dbReference type="CDD" id="cd04433">
    <property type="entry name" value="AFD_class_I"/>
    <property type="match status" value="1"/>
</dbReference>
<evidence type="ECO:0000313" key="5">
    <source>
        <dbReference type="EMBL" id="BCO99155.1"/>
    </source>
</evidence>
<dbReference type="AlphaFoldDB" id="A0A7R7RPF5"/>
<dbReference type="Gene3D" id="3.30.300.30">
    <property type="match status" value="1"/>
</dbReference>
<feature type="domain" description="AMP-dependent synthetase/ligase" evidence="3">
    <location>
        <begin position="35"/>
        <end position="406"/>
    </location>
</feature>
<comment type="similarity">
    <text evidence="1">Belongs to the ATP-dependent AMP-binding enzyme family.</text>
</comment>
<dbReference type="GO" id="GO:0031956">
    <property type="term" value="F:medium-chain fatty acid-CoA ligase activity"/>
    <property type="evidence" value="ECO:0007669"/>
    <property type="project" value="TreeGrafter"/>
</dbReference>
<keyword evidence="2" id="KW-0436">Ligase</keyword>
<dbReference type="GO" id="GO:0006631">
    <property type="term" value="P:fatty acid metabolic process"/>
    <property type="evidence" value="ECO:0007669"/>
    <property type="project" value="TreeGrafter"/>
</dbReference>
<protein>
    <submittedName>
        <fullName evidence="5">AMP-dependent synthetase</fullName>
    </submittedName>
</protein>
<dbReference type="EMBL" id="AP024255">
    <property type="protein sequence ID" value="BCO99155.1"/>
    <property type="molecule type" value="Genomic_DNA"/>
</dbReference>
<feature type="domain" description="AMP-binding enzyme C-terminal" evidence="4">
    <location>
        <begin position="459"/>
        <end position="536"/>
    </location>
</feature>
<reference evidence="5 6" key="1">
    <citation type="submission" date="2020-12" db="EMBL/GenBank/DDBJ databases">
        <title>Genome sequence of clinical Mycobacterium intracellulare strains.</title>
        <authorList>
            <person name="Tateishi Y."/>
            <person name="Matsumoto S."/>
            <person name="Fukushima Y."/>
            <person name="Nakajima C."/>
            <person name="Suzuki Y."/>
        </authorList>
    </citation>
    <scope>NUCLEOTIDE SEQUENCE [LARGE SCALE GENOMIC DNA]</scope>
    <source>
        <strain evidence="5 6">M018</strain>
    </source>
</reference>
<sequence>MRTFVLVFCKGYYPALMPFPKILPTIPALVRSCGARFGDKPFLIADGQELTYIDLDRRSAELAIALLAEGISKGDHVGILMPNSVDWALAWFATTRIGAVAVPLNTFYQASELAWTARHADLHAILTWSRFRNHDFLARLREALPGLSDQREPGRIAVPKAPFLRTVAVWGPSDQAWTTTIDGDGNMSASDTDFLVDVELCVTPADDATIIYTSGSTGDPKGPVHTHGALVRHTYNLTFTYGVTDDDVMFTAMPFFWVGGLITGLHAVIHHGATLVTQPAFDAAEALELMERHRATITLGWPQQGKTLAEHPDFPGRDLSSVQRTSMPAMVPPARRPKGPNALGMTELCGNHIGVDPYVPQPPERSETGGVSIEGLHHLIVDPDTGRPVPVGAPGEIWVRGYSLMQRLHKREREEVFTPDGYYRTGDCGVEYNDGWIRFTGRLGDLIKTGGGTNITPSEVERALADCDGVLEAYVVGAESEEHGTVVAAAVVPRGDSALDGESLRAQLRGRLSAYKVPKFIWVTAKQELPFTASGKVKKSELAQQLSELLAHPKG</sequence>
<accession>A0A7R7RPF5</accession>
<evidence type="ECO:0000313" key="6">
    <source>
        <dbReference type="Proteomes" id="UP000595205"/>
    </source>
</evidence>
<dbReference type="InterPro" id="IPR042099">
    <property type="entry name" value="ANL_N_sf"/>
</dbReference>
<dbReference type="SUPFAM" id="SSF56801">
    <property type="entry name" value="Acetyl-CoA synthetase-like"/>
    <property type="match status" value="1"/>
</dbReference>
<dbReference type="PROSITE" id="PS00455">
    <property type="entry name" value="AMP_BINDING"/>
    <property type="match status" value="1"/>
</dbReference>
<evidence type="ECO:0000259" key="3">
    <source>
        <dbReference type="Pfam" id="PF00501"/>
    </source>
</evidence>
<dbReference type="PANTHER" id="PTHR43201">
    <property type="entry name" value="ACYL-COA SYNTHETASE"/>
    <property type="match status" value="1"/>
</dbReference>
<dbReference type="InterPro" id="IPR045851">
    <property type="entry name" value="AMP-bd_C_sf"/>
</dbReference>
<proteinExistence type="inferred from homology"/>
<dbReference type="Gene3D" id="3.40.50.12780">
    <property type="entry name" value="N-terminal domain of ligase-like"/>
    <property type="match status" value="1"/>
</dbReference>
<gene>
    <name evidence="5" type="ORF">MINTM018_19250</name>
</gene>
<dbReference type="InterPro" id="IPR025110">
    <property type="entry name" value="AMP-bd_C"/>
</dbReference>
<evidence type="ECO:0000259" key="4">
    <source>
        <dbReference type="Pfam" id="PF13193"/>
    </source>
</evidence>
<dbReference type="InterPro" id="IPR000873">
    <property type="entry name" value="AMP-dep_synth/lig_dom"/>
</dbReference>
<dbReference type="Proteomes" id="UP000595205">
    <property type="component" value="Chromosome"/>
</dbReference>
<evidence type="ECO:0000256" key="2">
    <source>
        <dbReference type="ARBA" id="ARBA00022598"/>
    </source>
</evidence>
<dbReference type="Pfam" id="PF00501">
    <property type="entry name" value="AMP-binding"/>
    <property type="match status" value="1"/>
</dbReference>
<dbReference type="Pfam" id="PF13193">
    <property type="entry name" value="AMP-binding_C"/>
    <property type="match status" value="1"/>
</dbReference>